<evidence type="ECO:0000313" key="4">
    <source>
        <dbReference type="Proteomes" id="UP001220010"/>
    </source>
</evidence>
<evidence type="ECO:0000256" key="1">
    <source>
        <dbReference type="PROSITE-ProRule" id="PRU00464"/>
    </source>
</evidence>
<comment type="caution">
    <text evidence="3">The sequence shown here is derived from an EMBL/GenBank/DDBJ whole genome shotgun (WGS) entry which is preliminary data.</text>
</comment>
<evidence type="ECO:0000259" key="2">
    <source>
        <dbReference type="PROSITE" id="PS51084"/>
    </source>
</evidence>
<accession>A0ABT5X5A3</accession>
<dbReference type="SUPFAM" id="SSF54197">
    <property type="entry name" value="HIT-like"/>
    <property type="match status" value="1"/>
</dbReference>
<name>A0ABT5X5A3_9EURY</name>
<dbReference type="PANTHER" id="PTHR46648:SF1">
    <property type="entry name" value="ADENOSINE 5'-MONOPHOSPHORAMIDASE HNT1"/>
    <property type="match status" value="1"/>
</dbReference>
<dbReference type="Gene3D" id="3.30.428.10">
    <property type="entry name" value="HIT-like"/>
    <property type="match status" value="1"/>
</dbReference>
<dbReference type="InterPro" id="IPR011146">
    <property type="entry name" value="HIT-like"/>
</dbReference>
<comment type="caution">
    <text evidence="1">Lacks conserved residue(s) required for the propagation of feature annotation.</text>
</comment>
<dbReference type="Pfam" id="PF01230">
    <property type="entry name" value="HIT"/>
    <property type="match status" value="1"/>
</dbReference>
<dbReference type="InterPro" id="IPR001310">
    <property type="entry name" value="Histidine_triad_HIT"/>
</dbReference>
<keyword evidence="4" id="KW-1185">Reference proteome</keyword>
<evidence type="ECO:0000313" key="3">
    <source>
        <dbReference type="EMBL" id="MDF0589868.1"/>
    </source>
</evidence>
<dbReference type="InterPro" id="IPR036265">
    <property type="entry name" value="HIT-like_sf"/>
</dbReference>
<organism evidence="3 4">
    <name type="scientific">Candidatus Methanocrinis natronophilus</name>
    <dbReference type="NCBI Taxonomy" id="3033396"/>
    <lineage>
        <taxon>Archaea</taxon>
        <taxon>Methanobacteriati</taxon>
        <taxon>Methanobacteriota</taxon>
        <taxon>Stenosarchaea group</taxon>
        <taxon>Methanomicrobia</taxon>
        <taxon>Methanotrichales</taxon>
        <taxon>Methanotrichaceae</taxon>
        <taxon>Methanocrinis</taxon>
    </lineage>
</organism>
<proteinExistence type="predicted"/>
<dbReference type="PRINTS" id="PR00332">
    <property type="entry name" value="HISTRIAD"/>
</dbReference>
<feature type="domain" description="HIT" evidence="2">
    <location>
        <begin position="10"/>
        <end position="112"/>
    </location>
</feature>
<dbReference type="EMBL" id="JARFPK010000004">
    <property type="protein sequence ID" value="MDF0589868.1"/>
    <property type="molecule type" value="Genomic_DNA"/>
</dbReference>
<sequence>MDKVEEKSCIFCEIVAGRAKAHRIYEDDLTLAILDINPFSEGHTLVIPKRHVPWWHELNEEEVESLFRVARAVSQKLMKAYSPDFVAIYARGRRIPHTHIFVVPTYRGDVLDRFFNALEGFQEGAADLAKLAEEAKLAEAADRLKGA</sequence>
<dbReference type="Proteomes" id="UP001220010">
    <property type="component" value="Unassembled WGS sequence"/>
</dbReference>
<gene>
    <name evidence="3" type="ORF">P0O15_01570</name>
</gene>
<dbReference type="PANTHER" id="PTHR46648">
    <property type="entry name" value="HIT FAMILY PROTEIN 1"/>
    <property type="match status" value="1"/>
</dbReference>
<reference evidence="3 4" key="1">
    <citation type="submission" date="2023-03" db="EMBL/GenBank/DDBJ databases">
        <title>WGS of Methanotrichaceae archaeon Mx.</title>
        <authorList>
            <person name="Sorokin D.Y."/>
            <person name="Merkel A.Y."/>
        </authorList>
    </citation>
    <scope>NUCLEOTIDE SEQUENCE [LARGE SCALE GENOMIC DNA]</scope>
    <source>
        <strain evidence="3 4">Mx</strain>
    </source>
</reference>
<protein>
    <submittedName>
        <fullName evidence="3">HIT domain-containing protein</fullName>
    </submittedName>
</protein>
<dbReference type="PROSITE" id="PS51084">
    <property type="entry name" value="HIT_2"/>
    <property type="match status" value="1"/>
</dbReference>
<dbReference type="RefSeq" id="WP_316965629.1">
    <property type="nucleotide sequence ID" value="NZ_JARFPK010000004.1"/>
</dbReference>